<evidence type="ECO:0000256" key="1">
    <source>
        <dbReference type="ARBA" id="ARBA00008520"/>
    </source>
</evidence>
<accession>A0ABV5WFB6</accession>
<evidence type="ECO:0000313" key="5">
    <source>
        <dbReference type="EMBL" id="MFB9759071.1"/>
    </source>
</evidence>
<sequence>MKKKLMLLLTICISTLMIMAGCSSSESSNEQSGKSSDKKVTLKVWVDPDSGDYYKKVVKQFIKENPDEKYEIEVVESDTGKAQEFVKKDPDAAADIFSMPHDQLGQLVEAGAVYKNTKYADEIKKSNIGPAVEAATYNGQLYGYPYGVESLLFYYDKSKLTEEDVKTFEGVTKKAKIGLNISEPGANYELVPFILSNHVKLYGDNGEDVKGSTFNTSEGLQALEWISNLKNNKNVVPVNADSISALQSGKINALISGPWSYNQVKEVLGDNMGVAVYPTADFGNGPVQLKAFLGVKLYAVKATTKYPLEAMKLANYLSSNEVQAQTFKEKGTTPSSKEVQGSADIKANPLATVVTQMAQPERTVIMPKVPEMVTFWPPADALIIDAYNGKIAKEDMMAKLDQLVKDTSGK</sequence>
<dbReference type="SUPFAM" id="SSF53850">
    <property type="entry name" value="Periplasmic binding protein-like II"/>
    <property type="match status" value="1"/>
</dbReference>
<reference evidence="5 6" key="1">
    <citation type="submission" date="2024-09" db="EMBL/GenBank/DDBJ databases">
        <authorList>
            <person name="Sun Q."/>
            <person name="Mori K."/>
        </authorList>
    </citation>
    <scope>NUCLEOTIDE SEQUENCE [LARGE SCALE GENOMIC DNA]</scope>
    <source>
        <strain evidence="5 6">JCM 11201</strain>
    </source>
</reference>
<dbReference type="Proteomes" id="UP001589609">
    <property type="component" value="Unassembled WGS sequence"/>
</dbReference>
<comment type="similarity">
    <text evidence="1">Belongs to the bacterial solute-binding protein 1 family.</text>
</comment>
<proteinExistence type="inferred from homology"/>
<dbReference type="Pfam" id="PF13416">
    <property type="entry name" value="SBP_bac_8"/>
    <property type="match status" value="1"/>
</dbReference>
<feature type="signal peptide" evidence="4">
    <location>
        <begin position="1"/>
        <end position="20"/>
    </location>
</feature>
<dbReference type="PANTHER" id="PTHR30061">
    <property type="entry name" value="MALTOSE-BINDING PERIPLASMIC PROTEIN"/>
    <property type="match status" value="1"/>
</dbReference>
<evidence type="ECO:0000256" key="4">
    <source>
        <dbReference type="SAM" id="SignalP"/>
    </source>
</evidence>
<protein>
    <submittedName>
        <fullName evidence="5">Extracellular solute-binding protein</fullName>
    </submittedName>
</protein>
<dbReference type="EMBL" id="JBHMAF010000056">
    <property type="protein sequence ID" value="MFB9759071.1"/>
    <property type="molecule type" value="Genomic_DNA"/>
</dbReference>
<keyword evidence="2" id="KW-0813">Transport</keyword>
<evidence type="ECO:0000256" key="2">
    <source>
        <dbReference type="ARBA" id="ARBA00022448"/>
    </source>
</evidence>
<organism evidence="5 6">
    <name type="scientific">Ectobacillus funiculus</name>
    <dbReference type="NCBI Taxonomy" id="137993"/>
    <lineage>
        <taxon>Bacteria</taxon>
        <taxon>Bacillati</taxon>
        <taxon>Bacillota</taxon>
        <taxon>Bacilli</taxon>
        <taxon>Bacillales</taxon>
        <taxon>Bacillaceae</taxon>
        <taxon>Ectobacillus</taxon>
    </lineage>
</organism>
<dbReference type="PROSITE" id="PS51257">
    <property type="entry name" value="PROKAR_LIPOPROTEIN"/>
    <property type="match status" value="1"/>
</dbReference>
<keyword evidence="6" id="KW-1185">Reference proteome</keyword>
<feature type="chain" id="PRO_5045336640" evidence="4">
    <location>
        <begin position="21"/>
        <end position="410"/>
    </location>
</feature>
<evidence type="ECO:0000256" key="3">
    <source>
        <dbReference type="ARBA" id="ARBA00022729"/>
    </source>
</evidence>
<dbReference type="RefSeq" id="WP_379949357.1">
    <property type="nucleotide sequence ID" value="NZ_JBHMAF010000056.1"/>
</dbReference>
<dbReference type="InterPro" id="IPR006059">
    <property type="entry name" value="SBP"/>
</dbReference>
<name>A0ABV5WFB6_9BACI</name>
<comment type="caution">
    <text evidence="5">The sequence shown here is derived from an EMBL/GenBank/DDBJ whole genome shotgun (WGS) entry which is preliminary data.</text>
</comment>
<keyword evidence="3 4" id="KW-0732">Signal</keyword>
<gene>
    <name evidence="5" type="ORF">ACFFMS_11460</name>
</gene>
<evidence type="ECO:0000313" key="6">
    <source>
        <dbReference type="Proteomes" id="UP001589609"/>
    </source>
</evidence>
<dbReference type="Gene3D" id="3.40.190.10">
    <property type="entry name" value="Periplasmic binding protein-like II"/>
    <property type="match status" value="2"/>
</dbReference>
<dbReference type="PANTHER" id="PTHR30061:SF50">
    <property type="entry name" value="MALTOSE_MALTODEXTRIN-BINDING PERIPLASMIC PROTEIN"/>
    <property type="match status" value="1"/>
</dbReference>